<dbReference type="SUPFAM" id="SSF51126">
    <property type="entry name" value="Pectin lyase-like"/>
    <property type="match status" value="1"/>
</dbReference>
<organism evidence="12 13">
    <name type="scientific">Amylocarpus encephaloides</name>
    <dbReference type="NCBI Taxonomy" id="45428"/>
    <lineage>
        <taxon>Eukaryota</taxon>
        <taxon>Fungi</taxon>
        <taxon>Dikarya</taxon>
        <taxon>Ascomycota</taxon>
        <taxon>Pezizomycotina</taxon>
        <taxon>Leotiomycetes</taxon>
        <taxon>Helotiales</taxon>
        <taxon>Helotiales incertae sedis</taxon>
        <taxon>Amylocarpus</taxon>
    </lineage>
</organism>
<gene>
    <name evidence="12" type="ORF">BJ875DRAFT_417542</name>
</gene>
<comment type="subcellular location">
    <subcellularLocation>
        <location evidence="1">Secreted</location>
    </subcellularLocation>
</comment>
<dbReference type="FunFam" id="2.160.20.10:FF:000014">
    <property type="entry name" value="Pectinesterase"/>
    <property type="match status" value="1"/>
</dbReference>
<keyword evidence="7" id="KW-0378">Hydrolase</keyword>
<dbReference type="InterPro" id="IPR000070">
    <property type="entry name" value="Pectinesterase_cat"/>
</dbReference>
<evidence type="ECO:0000256" key="1">
    <source>
        <dbReference type="ARBA" id="ARBA00004613"/>
    </source>
</evidence>
<sequence length="341" mass="36675">MKLSLLLAAFCSVVLANPPPSLPTRQEVVRTTPEQGSLIVSHNGTLGIYKTLQAAVNALSKTTTTAQSIFIYPGTYKEQVYIPALKGPVTIQGSTADARSYKNNTAELTYNLALKDVTSNDLTATLRNWSPNTKIYNLNIVNTFGHIATNGQNLAISAQATNQGYYGCQFRGYQDTILTNKGKQIYSNSLITGAVDFIYGSAGVAWFEEVDIRTIAQGAITASGRDSTANPSYFVINNSTVDGIDSTIAKASTFLGRPWRAFARVVFQHSYIGAIVKPAGWSVWSSTETRTSNVEFGEFNNTGPGASGPRASFGKRLGKGVGFAEVIGNSGGQWWIDASYM</sequence>
<dbReference type="EMBL" id="MU251381">
    <property type="protein sequence ID" value="KAG9237711.1"/>
    <property type="molecule type" value="Genomic_DNA"/>
</dbReference>
<evidence type="ECO:0000256" key="5">
    <source>
        <dbReference type="ARBA" id="ARBA00022525"/>
    </source>
</evidence>
<keyword evidence="6 10" id="KW-0732">Signal</keyword>
<proteinExistence type="inferred from homology"/>
<evidence type="ECO:0000313" key="12">
    <source>
        <dbReference type="EMBL" id="KAG9237711.1"/>
    </source>
</evidence>
<keyword evidence="8" id="KW-0063">Aspartyl esterase</keyword>
<dbReference type="Gene3D" id="2.160.20.10">
    <property type="entry name" value="Single-stranded right-handed beta-helix, Pectin lyase-like"/>
    <property type="match status" value="1"/>
</dbReference>
<protein>
    <recommendedName>
        <fullName evidence="4">pectinesterase</fullName>
        <ecNumber evidence="4">3.1.1.11</ecNumber>
    </recommendedName>
</protein>
<feature type="chain" id="PRO_5040444512" description="pectinesterase" evidence="10">
    <location>
        <begin position="17"/>
        <end position="341"/>
    </location>
</feature>
<name>A0A9P7YQ58_9HELO</name>
<reference evidence="12" key="1">
    <citation type="journal article" date="2021" name="IMA Fungus">
        <title>Genomic characterization of three marine fungi, including Emericellopsis atlantica sp. nov. with signatures of a generalist lifestyle and marine biomass degradation.</title>
        <authorList>
            <person name="Hagestad O.C."/>
            <person name="Hou L."/>
            <person name="Andersen J.H."/>
            <person name="Hansen E.H."/>
            <person name="Altermark B."/>
            <person name="Li C."/>
            <person name="Kuhnert E."/>
            <person name="Cox R.J."/>
            <person name="Crous P.W."/>
            <person name="Spatafora J.W."/>
            <person name="Lail K."/>
            <person name="Amirebrahimi M."/>
            <person name="Lipzen A."/>
            <person name="Pangilinan J."/>
            <person name="Andreopoulos W."/>
            <person name="Hayes R.D."/>
            <person name="Ng V."/>
            <person name="Grigoriev I.V."/>
            <person name="Jackson S.A."/>
            <person name="Sutton T.D.S."/>
            <person name="Dobson A.D.W."/>
            <person name="Rama T."/>
        </authorList>
    </citation>
    <scope>NUCLEOTIDE SEQUENCE</scope>
    <source>
        <strain evidence="12">TRa018bII</strain>
    </source>
</reference>
<dbReference type="Proteomes" id="UP000824998">
    <property type="component" value="Unassembled WGS sequence"/>
</dbReference>
<evidence type="ECO:0000256" key="6">
    <source>
        <dbReference type="ARBA" id="ARBA00022729"/>
    </source>
</evidence>
<evidence type="ECO:0000256" key="8">
    <source>
        <dbReference type="ARBA" id="ARBA00023085"/>
    </source>
</evidence>
<feature type="domain" description="Pectinesterase catalytic" evidence="11">
    <location>
        <begin position="38"/>
        <end position="307"/>
    </location>
</feature>
<accession>A0A9P7YQ58</accession>
<evidence type="ECO:0000256" key="9">
    <source>
        <dbReference type="ARBA" id="ARBA00047928"/>
    </source>
</evidence>
<evidence type="ECO:0000256" key="3">
    <source>
        <dbReference type="ARBA" id="ARBA00008891"/>
    </source>
</evidence>
<comment type="caution">
    <text evidence="12">The sequence shown here is derived from an EMBL/GenBank/DDBJ whole genome shotgun (WGS) entry which is preliminary data.</text>
</comment>
<evidence type="ECO:0000256" key="10">
    <source>
        <dbReference type="SAM" id="SignalP"/>
    </source>
</evidence>
<evidence type="ECO:0000259" key="11">
    <source>
        <dbReference type="Pfam" id="PF01095"/>
    </source>
</evidence>
<keyword evidence="13" id="KW-1185">Reference proteome</keyword>
<dbReference type="OrthoDB" id="1546079at2759"/>
<dbReference type="GO" id="GO:0030599">
    <property type="term" value="F:pectinesterase activity"/>
    <property type="evidence" value="ECO:0007669"/>
    <property type="project" value="UniProtKB-EC"/>
</dbReference>
<dbReference type="PANTHER" id="PTHR31321">
    <property type="entry name" value="ACYL-COA THIOESTER HYDROLASE YBHC-RELATED"/>
    <property type="match status" value="1"/>
</dbReference>
<dbReference type="GO" id="GO:0005576">
    <property type="term" value="C:extracellular region"/>
    <property type="evidence" value="ECO:0007669"/>
    <property type="project" value="UniProtKB-SubCell"/>
</dbReference>
<dbReference type="EC" id="3.1.1.11" evidence="4"/>
<dbReference type="GO" id="GO:0045490">
    <property type="term" value="P:pectin catabolic process"/>
    <property type="evidence" value="ECO:0007669"/>
    <property type="project" value="TreeGrafter"/>
</dbReference>
<dbReference type="InterPro" id="IPR011050">
    <property type="entry name" value="Pectin_lyase_fold/virulence"/>
</dbReference>
<evidence type="ECO:0000256" key="4">
    <source>
        <dbReference type="ARBA" id="ARBA00013229"/>
    </source>
</evidence>
<comment type="similarity">
    <text evidence="3">Belongs to the pectinesterase family.</text>
</comment>
<evidence type="ECO:0000256" key="7">
    <source>
        <dbReference type="ARBA" id="ARBA00022801"/>
    </source>
</evidence>
<feature type="signal peptide" evidence="10">
    <location>
        <begin position="1"/>
        <end position="16"/>
    </location>
</feature>
<evidence type="ECO:0000313" key="13">
    <source>
        <dbReference type="Proteomes" id="UP000824998"/>
    </source>
</evidence>
<dbReference type="AlphaFoldDB" id="A0A9P7YQ58"/>
<keyword evidence="5" id="KW-0964">Secreted</keyword>
<dbReference type="Pfam" id="PF01095">
    <property type="entry name" value="Pectinesterase"/>
    <property type="match status" value="1"/>
</dbReference>
<comment type="pathway">
    <text evidence="2">Glycan metabolism; pectin degradation; 2-dehydro-3-deoxy-D-gluconate from pectin: step 1/5.</text>
</comment>
<dbReference type="GO" id="GO:0042545">
    <property type="term" value="P:cell wall modification"/>
    <property type="evidence" value="ECO:0007669"/>
    <property type="project" value="InterPro"/>
</dbReference>
<evidence type="ECO:0000256" key="2">
    <source>
        <dbReference type="ARBA" id="ARBA00005184"/>
    </source>
</evidence>
<comment type="catalytic activity">
    <reaction evidence="9">
        <text>[(1-&gt;4)-alpha-D-galacturonosyl methyl ester](n) + n H2O = [(1-&gt;4)-alpha-D-galacturonosyl](n) + n methanol + n H(+)</text>
        <dbReference type="Rhea" id="RHEA:22380"/>
        <dbReference type="Rhea" id="RHEA-COMP:14570"/>
        <dbReference type="Rhea" id="RHEA-COMP:14573"/>
        <dbReference type="ChEBI" id="CHEBI:15377"/>
        <dbReference type="ChEBI" id="CHEBI:15378"/>
        <dbReference type="ChEBI" id="CHEBI:17790"/>
        <dbReference type="ChEBI" id="CHEBI:140522"/>
        <dbReference type="ChEBI" id="CHEBI:140523"/>
        <dbReference type="EC" id="3.1.1.11"/>
    </reaction>
</comment>
<dbReference type="InterPro" id="IPR012334">
    <property type="entry name" value="Pectin_lyas_fold"/>
</dbReference>
<dbReference type="PANTHER" id="PTHR31321:SF127">
    <property type="entry name" value="PECTINESTERASE"/>
    <property type="match status" value="1"/>
</dbReference>